<organism evidence="2 3">
    <name type="scientific">Cytospora leucostoma</name>
    <dbReference type="NCBI Taxonomy" id="1230097"/>
    <lineage>
        <taxon>Eukaryota</taxon>
        <taxon>Fungi</taxon>
        <taxon>Dikarya</taxon>
        <taxon>Ascomycota</taxon>
        <taxon>Pezizomycotina</taxon>
        <taxon>Sordariomycetes</taxon>
        <taxon>Sordariomycetidae</taxon>
        <taxon>Diaporthales</taxon>
        <taxon>Cytosporaceae</taxon>
        <taxon>Cytospora</taxon>
    </lineage>
</organism>
<reference evidence="2 3" key="1">
    <citation type="submission" date="2015-09" db="EMBL/GenBank/DDBJ databases">
        <title>Host preference determinants of Valsa canker pathogens revealed by comparative genomics.</title>
        <authorList>
            <person name="Yin Z."/>
            <person name="Huang L."/>
        </authorList>
    </citation>
    <scope>NUCLEOTIDE SEQUENCE [LARGE SCALE GENOMIC DNA]</scope>
    <source>
        <strain evidence="2 3">SXYLt</strain>
    </source>
</reference>
<feature type="compositionally biased region" description="Polar residues" evidence="1">
    <location>
        <begin position="1"/>
        <end position="17"/>
    </location>
</feature>
<evidence type="ECO:0000313" key="3">
    <source>
        <dbReference type="Proteomes" id="UP000285146"/>
    </source>
</evidence>
<dbReference type="InParanoid" id="A0A423XAD4"/>
<gene>
    <name evidence="2" type="ORF">VPNG_04680</name>
</gene>
<name>A0A423XAD4_9PEZI</name>
<feature type="region of interest" description="Disordered" evidence="1">
    <location>
        <begin position="1"/>
        <end position="119"/>
    </location>
</feature>
<dbReference type="AlphaFoldDB" id="A0A423XAD4"/>
<comment type="caution">
    <text evidence="2">The sequence shown here is derived from an EMBL/GenBank/DDBJ whole genome shotgun (WGS) entry which is preliminary data.</text>
</comment>
<protein>
    <submittedName>
        <fullName evidence="2">Uncharacterized protein</fullName>
    </submittedName>
</protein>
<dbReference type="Proteomes" id="UP000285146">
    <property type="component" value="Unassembled WGS sequence"/>
</dbReference>
<feature type="compositionally biased region" description="Low complexity" evidence="1">
    <location>
        <begin position="176"/>
        <end position="196"/>
    </location>
</feature>
<feature type="compositionally biased region" description="Basic and acidic residues" evidence="1">
    <location>
        <begin position="198"/>
        <end position="208"/>
    </location>
</feature>
<feature type="compositionally biased region" description="Acidic residues" evidence="1">
    <location>
        <begin position="155"/>
        <end position="166"/>
    </location>
</feature>
<feature type="compositionally biased region" description="Low complexity" evidence="1">
    <location>
        <begin position="18"/>
        <end position="29"/>
    </location>
</feature>
<evidence type="ECO:0000256" key="1">
    <source>
        <dbReference type="SAM" id="MobiDB-lite"/>
    </source>
</evidence>
<sequence length="208" mass="23239">MSSSQIPFSHRNNTGRISSSNSSSTSSSSHRGGLFNNHAHWGTSNAPADLDQPFNREMRDRQARGKDPYSAGDDMDDGSDASPGRIGGHHQSSRNSNGGGRHHQQQPKEPFSKVERRDWAETVLDNPELLMMYAQSSGDTLPATRYKFKKIMCGFEEDEEDDEDSIPDTRGGGNYQQQQQQQFQAQQRSSSSVQQQRGRGDRPHSGRR</sequence>
<evidence type="ECO:0000313" key="2">
    <source>
        <dbReference type="EMBL" id="ROW12870.1"/>
    </source>
</evidence>
<feature type="compositionally biased region" description="Basic and acidic residues" evidence="1">
    <location>
        <begin position="110"/>
        <end position="119"/>
    </location>
</feature>
<proteinExistence type="predicted"/>
<dbReference type="OrthoDB" id="5372011at2759"/>
<feature type="compositionally biased region" description="Basic and acidic residues" evidence="1">
    <location>
        <begin position="54"/>
        <end position="67"/>
    </location>
</feature>
<accession>A0A423XAD4</accession>
<keyword evidence="3" id="KW-1185">Reference proteome</keyword>
<feature type="region of interest" description="Disordered" evidence="1">
    <location>
        <begin position="155"/>
        <end position="208"/>
    </location>
</feature>
<dbReference type="EMBL" id="LKEB01000023">
    <property type="protein sequence ID" value="ROW12870.1"/>
    <property type="molecule type" value="Genomic_DNA"/>
</dbReference>